<protein>
    <recommendedName>
        <fullName evidence="6">SAM-dependent MTase RsmB/NOP-type domain-containing protein</fullName>
    </recommendedName>
</protein>
<keyword evidence="5" id="KW-0694">RNA-binding</keyword>
<dbReference type="EMBL" id="BARS01008087">
    <property type="protein sequence ID" value="GAF73775.1"/>
    <property type="molecule type" value="Genomic_DNA"/>
</dbReference>
<dbReference type="InterPro" id="IPR001678">
    <property type="entry name" value="MeTrfase_RsmB-F_NOP2_dom"/>
</dbReference>
<comment type="caution">
    <text evidence="7">The sequence shown here is derived from an EMBL/GenBank/DDBJ whole genome shotgun (WGS) entry which is preliminary data.</text>
</comment>
<evidence type="ECO:0000256" key="3">
    <source>
        <dbReference type="ARBA" id="ARBA00022679"/>
    </source>
</evidence>
<dbReference type="Pfam" id="PF01189">
    <property type="entry name" value="Methyltr_RsmB-F"/>
    <property type="match status" value="1"/>
</dbReference>
<evidence type="ECO:0000313" key="7">
    <source>
        <dbReference type="EMBL" id="GAF73775.1"/>
    </source>
</evidence>
<dbReference type="GO" id="GO:0003723">
    <property type="term" value="F:RNA binding"/>
    <property type="evidence" value="ECO:0007669"/>
    <property type="project" value="UniProtKB-KW"/>
</dbReference>
<dbReference type="InterPro" id="IPR029063">
    <property type="entry name" value="SAM-dependent_MTases_sf"/>
</dbReference>
<evidence type="ECO:0000256" key="1">
    <source>
        <dbReference type="ARBA" id="ARBA00007494"/>
    </source>
</evidence>
<dbReference type="PANTHER" id="PTHR22807">
    <property type="entry name" value="NOP2 YEAST -RELATED NOL1/NOP2/FMU SUN DOMAIN-CONTAINING"/>
    <property type="match status" value="1"/>
</dbReference>
<dbReference type="GO" id="GO:0008173">
    <property type="term" value="F:RNA methyltransferase activity"/>
    <property type="evidence" value="ECO:0007669"/>
    <property type="project" value="InterPro"/>
</dbReference>
<dbReference type="GO" id="GO:0006396">
    <property type="term" value="P:RNA processing"/>
    <property type="evidence" value="ECO:0007669"/>
    <property type="project" value="InterPro"/>
</dbReference>
<keyword evidence="3" id="KW-0808">Transferase</keyword>
<reference evidence="7" key="1">
    <citation type="journal article" date="2014" name="Front. Microbiol.">
        <title>High frequency of phylogenetically diverse reductive dehalogenase-homologous genes in deep subseafloor sedimentary metagenomes.</title>
        <authorList>
            <person name="Kawai M."/>
            <person name="Futagami T."/>
            <person name="Toyoda A."/>
            <person name="Takaki Y."/>
            <person name="Nishi S."/>
            <person name="Hori S."/>
            <person name="Arai W."/>
            <person name="Tsubouchi T."/>
            <person name="Morono Y."/>
            <person name="Uchiyama I."/>
            <person name="Ito T."/>
            <person name="Fujiyama A."/>
            <person name="Inagaki F."/>
            <person name="Takami H."/>
        </authorList>
    </citation>
    <scope>NUCLEOTIDE SEQUENCE</scope>
    <source>
        <strain evidence="7">Expedition CK06-06</strain>
    </source>
</reference>
<keyword evidence="2" id="KW-0489">Methyltransferase</keyword>
<evidence type="ECO:0000256" key="4">
    <source>
        <dbReference type="ARBA" id="ARBA00022691"/>
    </source>
</evidence>
<dbReference type="InterPro" id="IPR018314">
    <property type="entry name" value="RsmB/NOL1/NOP2-like_CS"/>
</dbReference>
<evidence type="ECO:0000256" key="2">
    <source>
        <dbReference type="ARBA" id="ARBA00022603"/>
    </source>
</evidence>
<dbReference type="GO" id="GO:0008757">
    <property type="term" value="F:S-adenosylmethionine-dependent methyltransferase activity"/>
    <property type="evidence" value="ECO:0007669"/>
    <property type="project" value="InterPro"/>
</dbReference>
<dbReference type="InterPro" id="IPR049560">
    <property type="entry name" value="MeTrfase_RsmB-F_NOP2_cat"/>
</dbReference>
<feature type="non-terminal residue" evidence="7">
    <location>
        <position position="1"/>
    </location>
</feature>
<dbReference type="NCBIfam" id="TIGR00446">
    <property type="entry name" value="nop2p"/>
    <property type="match status" value="1"/>
</dbReference>
<dbReference type="SUPFAM" id="SSF53335">
    <property type="entry name" value="S-adenosyl-L-methionine-dependent methyltransferases"/>
    <property type="match status" value="1"/>
</dbReference>
<accession>X0TCH3</accession>
<comment type="similarity">
    <text evidence="1">Belongs to the class I-like SAM-binding methyltransferase superfamily. RsmB/NOP family.</text>
</comment>
<dbReference type="PRINTS" id="PR02008">
    <property type="entry name" value="RCMTFAMILY"/>
</dbReference>
<dbReference type="InterPro" id="IPR023267">
    <property type="entry name" value="RCMT"/>
</dbReference>
<dbReference type="Gene3D" id="3.40.50.150">
    <property type="entry name" value="Vaccinia Virus protein VP39"/>
    <property type="match status" value="1"/>
</dbReference>
<feature type="domain" description="SAM-dependent MTase RsmB/NOP-type" evidence="6">
    <location>
        <begin position="1"/>
        <end position="249"/>
    </location>
</feature>
<dbReference type="PROSITE" id="PS51686">
    <property type="entry name" value="SAM_MT_RSMB_NOP"/>
    <property type="match status" value="1"/>
</dbReference>
<organism evidence="7">
    <name type="scientific">marine sediment metagenome</name>
    <dbReference type="NCBI Taxonomy" id="412755"/>
    <lineage>
        <taxon>unclassified sequences</taxon>
        <taxon>metagenomes</taxon>
        <taxon>ecological metagenomes</taxon>
    </lineage>
</organism>
<sequence>EVMILESNLLPGELGRALEHLLGYYYVQELASMLPIIALKPKSNETILDLCAAPGSKTTQIAAEMKNTGLIIANEIHLGRIKILASNLERCGVTNTIITRKEGRALCDKLKQKDFKFDKILLDAPCSGEGTLRSTPATYLMWNPKTIRRLSRLQKQLFEATFELLKVGGEIIYSTCTHAPEENEEVIDYVLEKFGNKIKIEQIKLPITCRSGITKWQDKKYCKETKQTCRIYPQDNNTEGFFITKFRRVK</sequence>
<name>X0TCH3_9ZZZZ</name>
<evidence type="ECO:0000259" key="6">
    <source>
        <dbReference type="PROSITE" id="PS51686"/>
    </source>
</evidence>
<proteinExistence type="inferred from homology"/>
<dbReference type="PROSITE" id="PS01153">
    <property type="entry name" value="NOL1_NOP2_SUN"/>
    <property type="match status" value="1"/>
</dbReference>
<keyword evidence="4" id="KW-0949">S-adenosyl-L-methionine</keyword>
<evidence type="ECO:0000256" key="5">
    <source>
        <dbReference type="ARBA" id="ARBA00022884"/>
    </source>
</evidence>
<dbReference type="AlphaFoldDB" id="X0TCH3"/>
<dbReference type="InterPro" id="IPR011023">
    <property type="entry name" value="Nop2p"/>
</dbReference>
<dbReference type="PANTHER" id="PTHR22807:SF30">
    <property type="entry name" value="28S RRNA (CYTOSINE(4447)-C(5))-METHYLTRANSFERASE-RELATED"/>
    <property type="match status" value="1"/>
</dbReference>
<gene>
    <name evidence="7" type="ORF">S01H1_15495</name>
</gene>
<dbReference type="GO" id="GO:0001510">
    <property type="term" value="P:RNA methylation"/>
    <property type="evidence" value="ECO:0007669"/>
    <property type="project" value="InterPro"/>
</dbReference>